<name>W0RRJ1_9BACT</name>
<dbReference type="RefSeq" id="WP_148306643.1">
    <property type="nucleotide sequence ID" value="NZ_CP007130.1"/>
</dbReference>
<organism evidence="2 3">
    <name type="scientific">Gemmatirosa kalamazoonensis</name>
    <dbReference type="NCBI Taxonomy" id="861299"/>
    <lineage>
        <taxon>Bacteria</taxon>
        <taxon>Pseudomonadati</taxon>
        <taxon>Gemmatimonadota</taxon>
        <taxon>Gemmatimonadia</taxon>
        <taxon>Gemmatimonadales</taxon>
        <taxon>Gemmatimonadaceae</taxon>
        <taxon>Gemmatirosa</taxon>
    </lineage>
</organism>
<gene>
    <name evidence="2" type="ORF">J421_6074</name>
</gene>
<reference evidence="2 3" key="1">
    <citation type="journal article" date="2014" name="Genome Announc.">
        <title>Genome Sequence and Methylome of Soil Bacterium Gemmatirosa kalamazoonensis KBS708T, a Member of the Rarely Cultivated Gemmatimonadetes Phylum.</title>
        <authorList>
            <person name="Debruyn J.M."/>
            <person name="Radosevich M."/>
            <person name="Wommack K.E."/>
            <person name="Polson S.W."/>
            <person name="Hauser L.J."/>
            <person name="Fawaz M.N."/>
            <person name="Korlach J."/>
            <person name="Tsai Y.C."/>
        </authorList>
    </citation>
    <scope>NUCLEOTIDE SEQUENCE [LARGE SCALE GENOMIC DNA]</scope>
    <source>
        <strain evidence="2 3">KBS708</strain>
        <plasmid evidence="3">Plasmid 2</plasmid>
    </source>
</reference>
<dbReference type="AlphaFoldDB" id="W0RRJ1"/>
<geneLocation type="plasmid" evidence="2 3">
    <name>2</name>
</geneLocation>
<dbReference type="EMBL" id="CP007130">
    <property type="protein sequence ID" value="AHG93609.1"/>
    <property type="molecule type" value="Genomic_DNA"/>
</dbReference>
<feature type="region of interest" description="Disordered" evidence="1">
    <location>
        <begin position="229"/>
        <end position="250"/>
    </location>
</feature>
<sequence>MNGGAPPSTLLRALRHEPVLVDDLGAAERLAAIAGDVQIADLPLDPAELVRWTRAWLVALQAALHDRGAIGVARPWTVSIPRAELPGLKGDPERRRQDAALSLLERAALLACDADRATITLLERAFVPHRAGLEIAWGALGRAVRWEPAPLLVARALAELVVPPDQPAPVTLRELVERTGYAAKQVRSALRRLTDADVLTVRETAGMPSEYCFGTVAIPVPELPATAGPTIVGPPVSSPPPSPSPAPAGDRRVALRMTLNGVTVTLGAGLAPHVELGPDGVPHLSFD</sequence>
<dbReference type="KEGG" id="gba:J421_6074"/>
<keyword evidence="2" id="KW-0614">Plasmid</keyword>
<feature type="compositionally biased region" description="Pro residues" evidence="1">
    <location>
        <begin position="236"/>
        <end position="246"/>
    </location>
</feature>
<dbReference type="InParanoid" id="W0RRJ1"/>
<dbReference type="Proteomes" id="UP000019151">
    <property type="component" value="Plasmid 2"/>
</dbReference>
<dbReference type="HOGENOM" id="CLU_942529_0_0_0"/>
<evidence type="ECO:0000256" key="1">
    <source>
        <dbReference type="SAM" id="MobiDB-lite"/>
    </source>
</evidence>
<protein>
    <submittedName>
        <fullName evidence="2">Uncharacterized protein</fullName>
    </submittedName>
</protein>
<evidence type="ECO:0000313" key="3">
    <source>
        <dbReference type="Proteomes" id="UP000019151"/>
    </source>
</evidence>
<evidence type="ECO:0000313" key="2">
    <source>
        <dbReference type="EMBL" id="AHG93609.1"/>
    </source>
</evidence>
<keyword evidence="3" id="KW-1185">Reference proteome</keyword>
<accession>W0RRJ1</accession>
<proteinExistence type="predicted"/>